<dbReference type="Gene3D" id="3.20.20.450">
    <property type="entry name" value="EAL domain"/>
    <property type="match status" value="1"/>
</dbReference>
<gene>
    <name evidence="3" type="ORF">IPJ38_00975</name>
</gene>
<comment type="caution">
    <text evidence="3">The sequence shown here is derived from an EMBL/GenBank/DDBJ whole genome shotgun (WGS) entry which is preliminary data.</text>
</comment>
<dbReference type="SUPFAM" id="SSF141868">
    <property type="entry name" value="EAL domain-like"/>
    <property type="match status" value="1"/>
</dbReference>
<name>A0A935MUN1_9RHOO</name>
<evidence type="ECO:0000259" key="1">
    <source>
        <dbReference type="PROSITE" id="PS50883"/>
    </source>
</evidence>
<dbReference type="InterPro" id="IPR029787">
    <property type="entry name" value="Nucleotide_cyclase"/>
</dbReference>
<feature type="domain" description="GGDEF" evidence="2">
    <location>
        <begin position="39"/>
        <end position="170"/>
    </location>
</feature>
<dbReference type="Proteomes" id="UP000739411">
    <property type="component" value="Unassembled WGS sequence"/>
</dbReference>
<dbReference type="PANTHER" id="PTHR44757:SF2">
    <property type="entry name" value="BIOFILM ARCHITECTURE MAINTENANCE PROTEIN MBAA"/>
    <property type="match status" value="1"/>
</dbReference>
<dbReference type="NCBIfam" id="TIGR00254">
    <property type="entry name" value="GGDEF"/>
    <property type="match status" value="1"/>
</dbReference>
<protein>
    <submittedName>
        <fullName evidence="3">EAL domain-containing protein</fullName>
    </submittedName>
</protein>
<dbReference type="CDD" id="cd01949">
    <property type="entry name" value="GGDEF"/>
    <property type="match status" value="1"/>
</dbReference>
<dbReference type="InterPro" id="IPR001633">
    <property type="entry name" value="EAL_dom"/>
</dbReference>
<dbReference type="InterPro" id="IPR052155">
    <property type="entry name" value="Biofilm_reg_signaling"/>
</dbReference>
<reference evidence="3 4" key="1">
    <citation type="submission" date="2020-10" db="EMBL/GenBank/DDBJ databases">
        <title>Connecting structure to function with the recovery of over 1000 high-quality activated sludge metagenome-assembled genomes encoding full-length rRNA genes using long-read sequencing.</title>
        <authorList>
            <person name="Singleton C.M."/>
            <person name="Petriglieri F."/>
            <person name="Kristensen J.M."/>
            <person name="Kirkegaard R.H."/>
            <person name="Michaelsen T.Y."/>
            <person name="Andersen M.H."/>
            <person name="Karst S.M."/>
            <person name="Dueholm M.S."/>
            <person name="Nielsen P.H."/>
            <person name="Albertsen M."/>
        </authorList>
    </citation>
    <scope>NUCLEOTIDE SEQUENCE [LARGE SCALE GENOMIC DNA]</scope>
    <source>
        <strain evidence="3">EsbW_18-Q3-R4-48_BATAC.463</strain>
    </source>
</reference>
<dbReference type="SMART" id="SM00052">
    <property type="entry name" value="EAL"/>
    <property type="match status" value="1"/>
</dbReference>
<dbReference type="EMBL" id="JADJMS010000004">
    <property type="protein sequence ID" value="MBK7413897.1"/>
    <property type="molecule type" value="Genomic_DNA"/>
</dbReference>
<dbReference type="InterPro" id="IPR035919">
    <property type="entry name" value="EAL_sf"/>
</dbReference>
<sequence>MSNTPEPNPIVDPISGFLNRNAGMVAASQLLAEANSSNGVLIALWIDMDRFRQINDSFGHSGGDRVIGHIAERIRNCAPEDSNLLRVGSDEFVVLMCAQEVLGAEQIAGRILLEIEQPLMIDGILIHPSASIGLAWSRVNDDPGALLERADRAMIDAKQQGGNRFVVSGSEAVPGRLGAKLAREELAIESALHLALESGGLELHYQPIIRPDGRIEAVEALMRCTVDNAKIPPDKFIPVAEKSGLIVRLGEWSLLQGTRCAARLRDQGYATKVAINVSRLQLISTDFLQALHGALICANVPPELIELELTESLFMDISPTVQTNLHSARALGVGLAIDDFGTGFSSLASLKDIPATKLKIDRAFIKLLPGDRRTLAIVKAMAQLGRELGMIVVAEGVETLEQLVACEVAGADACQGFLHARPMPEDDLLIWMHARKQS</sequence>
<dbReference type="InterPro" id="IPR043128">
    <property type="entry name" value="Rev_trsase/Diguanyl_cyclase"/>
</dbReference>
<dbReference type="Pfam" id="PF00563">
    <property type="entry name" value="EAL"/>
    <property type="match status" value="1"/>
</dbReference>
<evidence type="ECO:0000313" key="4">
    <source>
        <dbReference type="Proteomes" id="UP000739411"/>
    </source>
</evidence>
<dbReference type="InterPro" id="IPR000160">
    <property type="entry name" value="GGDEF_dom"/>
</dbReference>
<evidence type="ECO:0000259" key="2">
    <source>
        <dbReference type="PROSITE" id="PS50887"/>
    </source>
</evidence>
<accession>A0A935MUN1</accession>
<dbReference type="Gene3D" id="3.30.70.270">
    <property type="match status" value="1"/>
</dbReference>
<proteinExistence type="predicted"/>
<dbReference type="CDD" id="cd01948">
    <property type="entry name" value="EAL"/>
    <property type="match status" value="1"/>
</dbReference>
<dbReference type="Pfam" id="PF00990">
    <property type="entry name" value="GGDEF"/>
    <property type="match status" value="1"/>
</dbReference>
<dbReference type="PANTHER" id="PTHR44757">
    <property type="entry name" value="DIGUANYLATE CYCLASE DGCP"/>
    <property type="match status" value="1"/>
</dbReference>
<dbReference type="SMART" id="SM00267">
    <property type="entry name" value="GGDEF"/>
    <property type="match status" value="1"/>
</dbReference>
<evidence type="ECO:0000313" key="3">
    <source>
        <dbReference type="EMBL" id="MBK7413897.1"/>
    </source>
</evidence>
<dbReference type="PROSITE" id="PS50883">
    <property type="entry name" value="EAL"/>
    <property type="match status" value="1"/>
</dbReference>
<feature type="domain" description="EAL" evidence="1">
    <location>
        <begin position="185"/>
        <end position="436"/>
    </location>
</feature>
<organism evidence="3 4">
    <name type="scientific">Candidatus Dechloromonas phosphorivorans</name>
    <dbReference type="NCBI Taxonomy" id="2899244"/>
    <lineage>
        <taxon>Bacteria</taxon>
        <taxon>Pseudomonadati</taxon>
        <taxon>Pseudomonadota</taxon>
        <taxon>Betaproteobacteria</taxon>
        <taxon>Rhodocyclales</taxon>
        <taxon>Azonexaceae</taxon>
        <taxon>Dechloromonas</taxon>
    </lineage>
</organism>
<dbReference type="SUPFAM" id="SSF55073">
    <property type="entry name" value="Nucleotide cyclase"/>
    <property type="match status" value="1"/>
</dbReference>
<dbReference type="PROSITE" id="PS50887">
    <property type="entry name" value="GGDEF"/>
    <property type="match status" value="1"/>
</dbReference>
<dbReference type="AlphaFoldDB" id="A0A935MUN1"/>